<dbReference type="eggNOG" id="COG4425">
    <property type="taxonomic scope" value="Bacteria"/>
</dbReference>
<feature type="transmembrane region" description="Helical" evidence="2">
    <location>
        <begin position="116"/>
        <end position="133"/>
    </location>
</feature>
<dbReference type="Proteomes" id="UP000215332">
    <property type="component" value="Chromosome 1"/>
</dbReference>
<dbReference type="Pfam" id="PF10081">
    <property type="entry name" value="Abhydrolase_9"/>
    <property type="match status" value="1"/>
</dbReference>
<name>A0A239VZI9_9ACTN</name>
<organism evidence="5 6">
    <name type="scientific">Cutibacterium granulosum</name>
    <dbReference type="NCBI Taxonomy" id="33011"/>
    <lineage>
        <taxon>Bacteria</taxon>
        <taxon>Bacillati</taxon>
        <taxon>Actinomycetota</taxon>
        <taxon>Actinomycetes</taxon>
        <taxon>Propionibacteriales</taxon>
        <taxon>Propionibacteriaceae</taxon>
        <taxon>Cutibacterium</taxon>
    </lineage>
</organism>
<feature type="transmembrane region" description="Helical" evidence="2">
    <location>
        <begin position="70"/>
        <end position="95"/>
    </location>
</feature>
<feature type="compositionally biased region" description="Polar residues" evidence="1">
    <location>
        <begin position="232"/>
        <end position="254"/>
    </location>
</feature>
<evidence type="ECO:0000259" key="3">
    <source>
        <dbReference type="Pfam" id="PF10081"/>
    </source>
</evidence>
<dbReference type="KEGG" id="cgrn:4412665_00051"/>
<dbReference type="Pfam" id="PF15420">
    <property type="entry name" value="Abhydrolase_9_N"/>
    <property type="match status" value="1"/>
</dbReference>
<dbReference type="InterPro" id="IPR027788">
    <property type="entry name" value="Alpha/beta-hydrolase_N_dom"/>
</dbReference>
<dbReference type="InterPro" id="IPR027787">
    <property type="entry name" value="Alpha/beta-hydrolase_catalytic"/>
</dbReference>
<accession>A0A239VZI9</accession>
<keyword evidence="2" id="KW-0812">Transmembrane</keyword>
<evidence type="ECO:0000313" key="5">
    <source>
        <dbReference type="EMBL" id="SNV27651.1"/>
    </source>
</evidence>
<dbReference type="EMBL" id="LT906441">
    <property type="protein sequence ID" value="SNV27651.1"/>
    <property type="molecule type" value="Genomic_DNA"/>
</dbReference>
<evidence type="ECO:0000313" key="6">
    <source>
        <dbReference type="Proteomes" id="UP000215332"/>
    </source>
</evidence>
<feature type="transmembrane region" description="Helical" evidence="2">
    <location>
        <begin position="153"/>
        <end position="174"/>
    </location>
</feature>
<dbReference type="AlphaFoldDB" id="A0A239VZI9"/>
<feature type="region of interest" description="Disordered" evidence="1">
    <location>
        <begin position="232"/>
        <end position="258"/>
    </location>
</feature>
<protein>
    <submittedName>
        <fullName evidence="5">Predicted membrane protein</fullName>
    </submittedName>
</protein>
<reference evidence="5 6" key="1">
    <citation type="submission" date="2017-06" db="EMBL/GenBank/DDBJ databases">
        <authorList>
            <consortium name="Pathogen Informatics"/>
        </authorList>
    </citation>
    <scope>NUCLEOTIDE SEQUENCE [LARGE SCALE GENOMIC DNA]</scope>
    <source>
        <strain evidence="5 6">NCTC11865</strain>
    </source>
</reference>
<evidence type="ECO:0000259" key="4">
    <source>
        <dbReference type="Pfam" id="PF15420"/>
    </source>
</evidence>
<feature type="transmembrane region" description="Helical" evidence="2">
    <location>
        <begin position="41"/>
        <end position="58"/>
    </location>
</feature>
<dbReference type="InterPro" id="IPR029058">
    <property type="entry name" value="AB_hydrolase_fold"/>
</dbReference>
<feature type="domain" description="Alpha/beta-hydrolase catalytic" evidence="3">
    <location>
        <begin position="290"/>
        <end position="572"/>
    </location>
</feature>
<keyword evidence="2" id="KW-1133">Transmembrane helix</keyword>
<evidence type="ECO:0000256" key="2">
    <source>
        <dbReference type="SAM" id="Phobius"/>
    </source>
</evidence>
<feature type="domain" description="Alpha/beta-hydrolase N-terminal" evidence="4">
    <location>
        <begin position="61"/>
        <end position="273"/>
    </location>
</feature>
<evidence type="ECO:0000256" key="1">
    <source>
        <dbReference type="SAM" id="MobiDB-lite"/>
    </source>
</evidence>
<dbReference type="SUPFAM" id="SSF53474">
    <property type="entry name" value="alpha/beta-Hydrolases"/>
    <property type="match status" value="1"/>
</dbReference>
<proteinExistence type="predicted"/>
<sequence length="591" mass="65080">MTQHTSRASGESAVGEKARNGSVSRQPPHWAVRVRQHAHRILPHSSPMGLLFALFGLWTALTPSLVPRTWWMLAVSVSLSTLLFYGIGSLIGTMARWFADAIVLRISASPGAVRRLKWTGAGLIILISVWMWLWSVKQQTRVANTVGLRRDVWFVQTVGVPAGILLFTALLLLIRLIVRGVRKLYYGVHKIVTQPVVATIVVVLVVSLLLWASNSVVVRVAANAVAHQTAELNKTTAPGRTQPSSPLRSGSPDSMESWDTLGRQGQDVITNGPSAVDINAVTGKPALTPIRVYAGFSSKRTFEQEANGVLAELLRTKAFDRKVLVVQFGTGSGWLEEWSVAAVEYLTNGDCATASMQYSYLGSVGAFLLDRDSPKEGSRVLFDVIHDYWSSLDPHHRPKLYVSGVSLGAYGGQSAFASAQDMARKVDGAVWAGTPGFTPLWNSLTQSRRAGSPEIAPVIDNGETFRFATTPDELHHDHWGVDFPRWEGSRIAFLQHASDPIVWWQPQLITREPDWIREKAGEDVNPYLSWTPWSTFWQVTADMAASVSTPGGHGHNYHDEFVPVWRDVLGITGNPPIDRIAAAIPHTMRER</sequence>
<gene>
    <name evidence="5" type="ORF">SAMEA4412665_00051</name>
</gene>
<feature type="region of interest" description="Disordered" evidence="1">
    <location>
        <begin position="1"/>
        <end position="27"/>
    </location>
</feature>
<keyword evidence="2" id="KW-0472">Membrane</keyword>
<feature type="transmembrane region" description="Helical" evidence="2">
    <location>
        <begin position="195"/>
        <end position="213"/>
    </location>
</feature>